<feature type="region of interest" description="Disordered" evidence="6">
    <location>
        <begin position="255"/>
        <end position="298"/>
    </location>
</feature>
<reference evidence="9" key="2">
    <citation type="submission" date="2015-01" db="EMBL/GenBank/DDBJ databases">
        <title>Evolutionary Origins and Diversification of the Mycorrhizal Mutualists.</title>
        <authorList>
            <consortium name="DOE Joint Genome Institute"/>
            <consortium name="Mycorrhizal Genomics Consortium"/>
            <person name="Kohler A."/>
            <person name="Kuo A."/>
            <person name="Nagy L.G."/>
            <person name="Floudas D."/>
            <person name="Copeland A."/>
            <person name="Barry K.W."/>
            <person name="Cichocki N."/>
            <person name="Veneault-Fourrey C."/>
            <person name="LaButti K."/>
            <person name="Lindquist E.A."/>
            <person name="Lipzen A."/>
            <person name="Lundell T."/>
            <person name="Morin E."/>
            <person name="Murat C."/>
            <person name="Riley R."/>
            <person name="Ohm R."/>
            <person name="Sun H."/>
            <person name="Tunlid A."/>
            <person name="Henrissat B."/>
            <person name="Grigoriev I.V."/>
            <person name="Hibbett D.S."/>
            <person name="Martin F."/>
        </authorList>
    </citation>
    <scope>NUCLEOTIDE SEQUENCE [LARGE SCALE GENOMIC DNA]</scope>
    <source>
        <strain evidence="9">F 1598</strain>
    </source>
</reference>
<keyword evidence="4" id="KW-0963">Cytoplasm</keyword>
<evidence type="ECO:0000256" key="1">
    <source>
        <dbReference type="ARBA" id="ARBA00004123"/>
    </source>
</evidence>
<dbReference type="InterPro" id="IPR037895">
    <property type="entry name" value="NUDCD1"/>
</dbReference>
<comment type="subcellular location">
    <subcellularLocation>
        <location evidence="2">Cytoplasm</location>
    </subcellularLocation>
    <subcellularLocation>
        <location evidence="1">Nucleus</location>
    </subcellularLocation>
</comment>
<organism evidence="8 9">
    <name type="scientific">Piloderma croceum (strain F 1598)</name>
    <dbReference type="NCBI Taxonomy" id="765440"/>
    <lineage>
        <taxon>Eukaryota</taxon>
        <taxon>Fungi</taxon>
        <taxon>Dikarya</taxon>
        <taxon>Basidiomycota</taxon>
        <taxon>Agaricomycotina</taxon>
        <taxon>Agaricomycetes</taxon>
        <taxon>Agaricomycetidae</taxon>
        <taxon>Atheliales</taxon>
        <taxon>Atheliaceae</taxon>
        <taxon>Piloderma</taxon>
    </lineage>
</organism>
<dbReference type="PANTHER" id="PTHR21664:SF1">
    <property type="entry name" value="NUDC DOMAIN-CONTAINING PROTEIN 1"/>
    <property type="match status" value="1"/>
</dbReference>
<feature type="compositionally biased region" description="Basic and acidic residues" evidence="6">
    <location>
        <begin position="275"/>
        <end position="284"/>
    </location>
</feature>
<dbReference type="EMBL" id="KN832975">
    <property type="protein sequence ID" value="KIM89371.1"/>
    <property type="molecule type" value="Genomic_DNA"/>
</dbReference>
<name>A0A0C3GFE3_PILCF</name>
<dbReference type="Gene3D" id="2.60.40.790">
    <property type="match status" value="1"/>
</dbReference>
<dbReference type="PROSITE" id="PS51203">
    <property type="entry name" value="CS"/>
    <property type="match status" value="1"/>
</dbReference>
<keyword evidence="5" id="KW-0539">Nucleus</keyword>
<dbReference type="AlphaFoldDB" id="A0A0C3GFE3"/>
<evidence type="ECO:0000259" key="7">
    <source>
        <dbReference type="PROSITE" id="PS51203"/>
    </source>
</evidence>
<evidence type="ECO:0000256" key="3">
    <source>
        <dbReference type="ARBA" id="ARBA00018915"/>
    </source>
</evidence>
<protein>
    <recommendedName>
        <fullName evidence="3">NudC domain-containing protein 1</fullName>
    </recommendedName>
</protein>
<gene>
    <name evidence="8" type="ORF">PILCRDRAFT_813296</name>
</gene>
<evidence type="ECO:0000313" key="9">
    <source>
        <dbReference type="Proteomes" id="UP000054166"/>
    </source>
</evidence>
<reference evidence="8 9" key="1">
    <citation type="submission" date="2014-04" db="EMBL/GenBank/DDBJ databases">
        <authorList>
            <consortium name="DOE Joint Genome Institute"/>
            <person name="Kuo A."/>
            <person name="Tarkka M."/>
            <person name="Buscot F."/>
            <person name="Kohler A."/>
            <person name="Nagy L.G."/>
            <person name="Floudas D."/>
            <person name="Copeland A."/>
            <person name="Barry K.W."/>
            <person name="Cichocki N."/>
            <person name="Veneault-Fourrey C."/>
            <person name="LaButti K."/>
            <person name="Lindquist E.A."/>
            <person name="Lipzen A."/>
            <person name="Lundell T."/>
            <person name="Morin E."/>
            <person name="Murat C."/>
            <person name="Sun H."/>
            <person name="Tunlid A."/>
            <person name="Henrissat B."/>
            <person name="Grigoriev I.V."/>
            <person name="Hibbett D.S."/>
            <person name="Martin F."/>
            <person name="Nordberg H.P."/>
            <person name="Cantor M.N."/>
            <person name="Hua S.X."/>
        </authorList>
    </citation>
    <scope>NUCLEOTIDE SEQUENCE [LARGE SCALE GENOMIC DNA]</scope>
    <source>
        <strain evidence="8 9">F 1598</strain>
    </source>
</reference>
<dbReference type="InterPro" id="IPR007052">
    <property type="entry name" value="CS_dom"/>
</dbReference>
<dbReference type="PANTHER" id="PTHR21664">
    <property type="entry name" value="CHRONIC MYELOGENOUS LEUKEMIA TUMOR ANTIGEN 66"/>
    <property type="match status" value="1"/>
</dbReference>
<evidence type="ECO:0000256" key="4">
    <source>
        <dbReference type="ARBA" id="ARBA00022490"/>
    </source>
</evidence>
<keyword evidence="9" id="KW-1185">Reference proteome</keyword>
<evidence type="ECO:0000256" key="2">
    <source>
        <dbReference type="ARBA" id="ARBA00004496"/>
    </source>
</evidence>
<dbReference type="SUPFAM" id="SSF49764">
    <property type="entry name" value="HSP20-like chaperones"/>
    <property type="match status" value="1"/>
</dbReference>
<dbReference type="GO" id="GO:0005634">
    <property type="term" value="C:nucleus"/>
    <property type="evidence" value="ECO:0007669"/>
    <property type="project" value="UniProtKB-SubCell"/>
</dbReference>
<evidence type="ECO:0000256" key="5">
    <source>
        <dbReference type="ARBA" id="ARBA00023242"/>
    </source>
</evidence>
<proteinExistence type="predicted"/>
<dbReference type="HOGENOM" id="CLU_021382_0_0_1"/>
<dbReference type="InterPro" id="IPR008978">
    <property type="entry name" value="HSP20-like_chaperone"/>
</dbReference>
<evidence type="ECO:0000313" key="8">
    <source>
        <dbReference type="EMBL" id="KIM89371.1"/>
    </source>
</evidence>
<evidence type="ECO:0000256" key="6">
    <source>
        <dbReference type="SAM" id="MobiDB-lite"/>
    </source>
</evidence>
<dbReference type="InParanoid" id="A0A0C3GFE3"/>
<dbReference type="GO" id="GO:0005737">
    <property type="term" value="C:cytoplasm"/>
    <property type="evidence" value="ECO:0007669"/>
    <property type="project" value="UniProtKB-SubCell"/>
</dbReference>
<dbReference type="CDD" id="cd06467">
    <property type="entry name" value="p23_NUDC_like"/>
    <property type="match status" value="1"/>
</dbReference>
<dbReference type="STRING" id="765440.A0A0C3GFE3"/>
<dbReference type="OrthoDB" id="428655at2759"/>
<dbReference type="Pfam" id="PF04969">
    <property type="entry name" value="CS"/>
    <property type="match status" value="1"/>
</dbReference>
<sequence length="639" mass="69929">MPSFTPNRSLLNPKFEGYRLDPIAQEDVVTRHPLQFKLSQATVSGRSPLSVQEVQSRITHNHLAIAPGYARAIYIDAGLKVIVVDIHLTTLCPTFRIAYELSNPIQTSQIDSPHPEYPSSAFLSSSTAFVSDGHGCMYILSIPESGPATLCGTYELPTSSDVPTNTSAPFRIHSVVEVSSSSVTVLLSSRSFTAHIQFDIWAVRFTLPLPQSQDEIPRPMDILWHRRGEHVPISTEYDSSRQAHLLIGGSVYRPMGKPAPPSYEPSQDELTPIPRPDENLDETKNGPTKPPPYSWTQTNDEVTLAFPLPSSTDKSHIKVSFSSRTLTVHVQTDDTSSPITAPTLPLPHYSMKQLWDGIQPSTCFWTWDRKAEHSFGLLTLHLDKQNDGTRWMQVFASAGTSTNPQDDTDIEVPETLDPSELYSIRESLEKYTSSLRDGEDVSGLGLGRGVPSLGQGEIDDEVDTVIGRQAFITWVPVTADAPSPDEDMDEIPFGLLSTAVPGINPPETSIIVKNSVDGVVFSLPSNSPSNPPTWAHTSTFSALAFVLASKQDTRFTYHVPSKAVLAFENGTKDRGGNVYIYRSSVRMGEKWAKQAVLKVGDGESGSLLGVGAVRTSRGGYVLLCLCEAKLVVIDVQDIL</sequence>
<feature type="domain" description="CS" evidence="7">
    <location>
        <begin position="288"/>
        <end position="395"/>
    </location>
</feature>
<dbReference type="Proteomes" id="UP000054166">
    <property type="component" value="Unassembled WGS sequence"/>
</dbReference>
<accession>A0A0C3GFE3</accession>